<proteinExistence type="predicted"/>
<keyword evidence="3" id="KW-1185">Reference proteome</keyword>
<evidence type="ECO:0000313" key="3">
    <source>
        <dbReference type="Proteomes" id="UP001652625"/>
    </source>
</evidence>
<sequence length="482" mass="54440">MKLRNIFLLLTLFVVHIRADEEERDPWDKSTDKYWKNGSNNDSSNQTNMDVTEETDSEVHTVKSSVAKGESENVNKKNVEKTPAVDGTIKNIKKKSKKKKSLTKKSSFNNQGNFYPGSIWEYPYPYYHPQYATILSAVMSPCACKQETELGALDVTNQLESENSAKPLVIKDKSKHLKSKTAKRQRLQNLPYYYSTTGWGGLPNYNPLIEKNAPIVIWVPYKKKSSIYATRQLVPSHYYGPPSAGWGGFQPGYTGGGWGVPYWYKSNVERPEKQSKKKKSLKHVRASRKFLVANGYAPFLSNNLHGFQNEIQTPLYNGRLQNFGPIDNLNYPTMRATNEINNIELFNNPHSLQQMNAYSDDMRNLLAYQPNRIISGSINGLLPKQNSILTEEKNYPNEFVLNNFAHNNLLSHENLVHSPSNPANSLDFSIWHGPNSLGGSGWVGNGWVGNHIGLNALHKIIPGHGIGIPIIPNDRPLENIRQ</sequence>
<dbReference type="RefSeq" id="XP_065668708.1">
    <property type="nucleotide sequence ID" value="XM_065812636.1"/>
</dbReference>
<feature type="compositionally biased region" description="Polar residues" evidence="1">
    <location>
        <begin position="37"/>
        <end position="50"/>
    </location>
</feature>
<accession>A0ABM4D376</accession>
<gene>
    <name evidence="4" type="primary">LOC100210627</name>
</gene>
<feature type="compositionally biased region" description="Basic and acidic residues" evidence="1">
    <location>
        <begin position="26"/>
        <end position="35"/>
    </location>
</feature>
<evidence type="ECO:0000313" key="4">
    <source>
        <dbReference type="RefSeq" id="XP_065668708.1"/>
    </source>
</evidence>
<dbReference type="GeneID" id="100210627"/>
<dbReference type="Proteomes" id="UP001652625">
    <property type="component" value="Chromosome 12"/>
</dbReference>
<feature type="region of interest" description="Disordered" evidence="1">
    <location>
        <begin position="26"/>
        <end position="56"/>
    </location>
</feature>
<evidence type="ECO:0000256" key="2">
    <source>
        <dbReference type="SAM" id="SignalP"/>
    </source>
</evidence>
<protein>
    <submittedName>
        <fullName evidence="4">Uncharacterized protein LOC100210627 isoform X2</fullName>
    </submittedName>
</protein>
<organism evidence="3 4">
    <name type="scientific">Hydra vulgaris</name>
    <name type="common">Hydra</name>
    <name type="synonym">Hydra attenuata</name>
    <dbReference type="NCBI Taxonomy" id="6087"/>
    <lineage>
        <taxon>Eukaryota</taxon>
        <taxon>Metazoa</taxon>
        <taxon>Cnidaria</taxon>
        <taxon>Hydrozoa</taxon>
        <taxon>Hydroidolina</taxon>
        <taxon>Anthoathecata</taxon>
        <taxon>Aplanulata</taxon>
        <taxon>Hydridae</taxon>
        <taxon>Hydra</taxon>
    </lineage>
</organism>
<reference evidence="4" key="1">
    <citation type="submission" date="2025-08" db="UniProtKB">
        <authorList>
            <consortium name="RefSeq"/>
        </authorList>
    </citation>
    <scope>IDENTIFICATION</scope>
</reference>
<name>A0ABM4D376_HYDVU</name>
<evidence type="ECO:0000256" key="1">
    <source>
        <dbReference type="SAM" id="MobiDB-lite"/>
    </source>
</evidence>
<feature type="signal peptide" evidence="2">
    <location>
        <begin position="1"/>
        <end position="19"/>
    </location>
</feature>
<feature type="chain" id="PRO_5047315611" evidence="2">
    <location>
        <begin position="20"/>
        <end position="482"/>
    </location>
</feature>
<keyword evidence="2" id="KW-0732">Signal</keyword>